<sequence length="338" mass="35656">MHRRKQIDGISPSLGSLSAPAFADSTCAHHLAANDPTACLAGMPYVTYEWRPPRYSATLVHAFPPSADINSSLGIDEYEDDVFVFNAGQVTGGDRAPIAGSWGVWTIDLRNWTAPADNSSALTPHVTQIAQLPAAGLLNGLAVLNPATTTGPRAKGSSSSPTALLADSTAGIIYSLPLKSTDPTVEIFYSNPDLLAPTKNSTFPTGLNGLQVPPVRNPKHVYFTSGFRGSFYRIALSQTSPAIRPGAELELLAQGYTNLDDFALEADGTAYLSTSTTSQVVRVTPDGDESVLIQSELVESGTATYLMEQDGKKVLYVNTGGAVGLGTSAPGKLVEIWL</sequence>
<evidence type="ECO:0008006" key="3">
    <source>
        <dbReference type="Google" id="ProtNLM"/>
    </source>
</evidence>
<dbReference type="InterPro" id="IPR011042">
    <property type="entry name" value="6-blade_b-propeller_TolB-like"/>
</dbReference>
<organism evidence="1 2">
    <name type="scientific">Alternaria dauci</name>
    <dbReference type="NCBI Taxonomy" id="48095"/>
    <lineage>
        <taxon>Eukaryota</taxon>
        <taxon>Fungi</taxon>
        <taxon>Dikarya</taxon>
        <taxon>Ascomycota</taxon>
        <taxon>Pezizomycotina</taxon>
        <taxon>Dothideomycetes</taxon>
        <taxon>Pleosporomycetidae</taxon>
        <taxon>Pleosporales</taxon>
        <taxon>Pleosporineae</taxon>
        <taxon>Pleosporaceae</taxon>
        <taxon>Alternaria</taxon>
        <taxon>Alternaria sect. Porri</taxon>
    </lineage>
</organism>
<accession>A0ABR3UBU9</accession>
<proteinExistence type="predicted"/>
<comment type="caution">
    <text evidence="1">The sequence shown here is derived from an EMBL/GenBank/DDBJ whole genome shotgun (WGS) entry which is preliminary data.</text>
</comment>
<dbReference type="PANTHER" id="PTHR42060">
    <property type="entry name" value="NHL REPEAT-CONTAINING PROTEIN-RELATED"/>
    <property type="match status" value="1"/>
</dbReference>
<dbReference type="EMBL" id="JBHGVX010000008">
    <property type="protein sequence ID" value="KAL1793647.1"/>
    <property type="molecule type" value="Genomic_DNA"/>
</dbReference>
<gene>
    <name evidence="1" type="ORF">ACET3X_008629</name>
</gene>
<evidence type="ECO:0000313" key="2">
    <source>
        <dbReference type="Proteomes" id="UP001578633"/>
    </source>
</evidence>
<name>A0ABR3UBU9_9PLEO</name>
<dbReference type="SUPFAM" id="SSF63829">
    <property type="entry name" value="Calcium-dependent phosphotriesterase"/>
    <property type="match status" value="1"/>
</dbReference>
<keyword evidence="2" id="KW-1185">Reference proteome</keyword>
<dbReference type="PANTHER" id="PTHR42060:SF1">
    <property type="entry name" value="NHL REPEAT-CONTAINING PROTEIN"/>
    <property type="match status" value="1"/>
</dbReference>
<reference evidence="1 2" key="1">
    <citation type="submission" date="2024-09" db="EMBL/GenBank/DDBJ databases">
        <title>T2T genomes of carrot and Alternaria dauci and their utility for understanding host-pathogen interaction during carrot leaf blight disease.</title>
        <authorList>
            <person name="Liu W."/>
            <person name="Xu S."/>
            <person name="Ou C."/>
            <person name="Liu X."/>
            <person name="Zhuang F."/>
            <person name="Deng X.W."/>
        </authorList>
    </citation>
    <scope>NUCLEOTIDE SEQUENCE [LARGE SCALE GENOMIC DNA]</scope>
    <source>
        <strain evidence="1 2">A2016</strain>
    </source>
</reference>
<dbReference type="Proteomes" id="UP001578633">
    <property type="component" value="Chromosome 8"/>
</dbReference>
<protein>
    <recommendedName>
        <fullName evidence="3">Calcium-dependent phosphotriesterase</fullName>
    </recommendedName>
</protein>
<evidence type="ECO:0000313" key="1">
    <source>
        <dbReference type="EMBL" id="KAL1793647.1"/>
    </source>
</evidence>
<dbReference type="InterPro" id="IPR052998">
    <property type="entry name" value="Hetero-Diels-Alderase-like"/>
</dbReference>
<dbReference type="Gene3D" id="2.120.10.30">
    <property type="entry name" value="TolB, C-terminal domain"/>
    <property type="match status" value="1"/>
</dbReference>
<dbReference type="RefSeq" id="XP_069304231.1">
    <property type="nucleotide sequence ID" value="XM_069454823.1"/>
</dbReference>
<dbReference type="GeneID" id="96088951"/>